<keyword evidence="3" id="KW-1188">Viral release from host cell</keyword>
<accession>A0A5P9JSC0</accession>
<evidence type="ECO:0000256" key="3">
    <source>
        <dbReference type="ARBA" id="ARBA00022612"/>
    </source>
</evidence>
<dbReference type="GO" id="GO:0019028">
    <property type="term" value="C:viral capsid"/>
    <property type="evidence" value="ECO:0007669"/>
    <property type="project" value="UniProtKB-KW"/>
</dbReference>
<proteinExistence type="predicted"/>
<protein>
    <submittedName>
        <fullName evidence="7">DNA packaging tegument protein</fullName>
    </submittedName>
</protein>
<dbReference type="EMBL" id="MK955929">
    <property type="protein sequence ID" value="QFU14586.1"/>
    <property type="molecule type" value="Genomic_DNA"/>
</dbReference>
<dbReference type="GeneID" id="80541389"/>
<keyword evidence="8" id="KW-1185">Reference proteome</keyword>
<reference evidence="7" key="2">
    <citation type="submission" date="2019-05" db="EMBL/GenBank/DDBJ databases">
        <authorList>
            <person name="Sutherland M."/>
            <person name="Sarker S."/>
            <person name="Raidal S.R."/>
        </authorList>
    </citation>
    <scope>NUCLEOTIDE SEQUENCE</scope>
    <source>
        <strain evidence="7">PsHV 5</strain>
    </source>
</reference>
<keyword evidence="4" id="KW-0946">Virion</keyword>
<sequence length="743" mass="86038">MEAHVASMLQNTDSEYVMTLSHLILSEKCLRGFAVDTDLLSTDDGFYVEVQIRFRGCLSCSRWKRVPAIYVPNRALDQLLFPCKFLSNAHRSFVNQHCIDNWNKMFPITYDYGLNDWGGLFVSIPVFYDSTLTYDDANTVALRIYFSDYRYWELLFTYSEVVEHCTRFDLDEDRLFTIATRLCQFANTRSWVSDRRDDLHTLTSRLRSMSEKNKTRQPIPILKAATYLDVDTVKFDREPLHQQIEKSIIDETTSATRTLEKIVSSRVSADIPSVRHSNEINAPNTTLRNVANGLGGMLRKIATSSCLVNTRLTESELFGLETPGNNQRYNRLFPNEPKSSLPNLVSELQCVEESECKGEEHEQISVISKRAYKNIHNIEDIVRILFDLIFPDHTFIVYFPWFLNKISVVPKTDYHTKSPLVIVAYARERYKKHPYPASTTLIDLLRRNGVADESKVPETLLDDLKETIPVLKCTIRPSIHISSSNPIFCIDYEHQFLKEIHVKCQQCFIRALQGIVERTGHNSPIKLYQLISYEINARAIRSQWFDNLSHHVPHLMSALYSEILSEDTATFFKSALWIGILKYISDRNNWSGEDITRFMDDSNIYAFDYYRFGGTCLRKITLYPLVVELDNGLYNKSCRFIKTWDYKDETRFLPGEFHSYLCVGLNRHLHTLVVFPGGFALEADISTEFKDTWSDAFDKLVLERFRHNKRTAFASRITGSLPTCPALKMLVQRHSPRRNSPKS</sequence>
<evidence type="ECO:0000313" key="7">
    <source>
        <dbReference type="EMBL" id="QFU14586.1"/>
    </source>
</evidence>
<evidence type="ECO:0000256" key="5">
    <source>
        <dbReference type="ARBA" id="ARBA00022921"/>
    </source>
</evidence>
<evidence type="ECO:0000256" key="4">
    <source>
        <dbReference type="ARBA" id="ARBA00022844"/>
    </source>
</evidence>
<dbReference type="KEGG" id="vg:80541389"/>
<dbReference type="GO" id="GO:0051276">
    <property type="term" value="P:chromosome organization"/>
    <property type="evidence" value="ECO:0007669"/>
    <property type="project" value="InterPro"/>
</dbReference>
<gene>
    <name evidence="7" type="primary">DNA packaging tegument protein</name>
</gene>
<evidence type="ECO:0000256" key="1">
    <source>
        <dbReference type="ARBA" id="ARBA00022561"/>
    </source>
</evidence>
<dbReference type="Pfam" id="PF04559">
    <property type="entry name" value="Herpes_UL17"/>
    <property type="match status" value="1"/>
</dbReference>
<name>A0A5P9JSC0_9ALPH</name>
<dbReference type="Proteomes" id="UP001162227">
    <property type="component" value="Segment"/>
</dbReference>
<reference evidence="7" key="1">
    <citation type="journal article" date="2019" name="Vet. Microbiol.">
        <title>Molecular and microscopic characterisation of a novel pathogenic herpesvirus from Indian ringneck parrots (Psittacula krameri).</title>
        <authorList>
            <person name="Sutherland M."/>
            <person name="Sarker S."/>
            <person name="Raidal S.R."/>
        </authorList>
    </citation>
    <scope>NUCLEOTIDE SEQUENCE</scope>
    <source>
        <strain evidence="7">PsHV 5</strain>
    </source>
</reference>
<keyword evidence="1" id="KW-0167">Capsid protein</keyword>
<organism evidence="7 8">
    <name type="scientific">Psittacid alphaherpesvirus 5</name>
    <dbReference type="NCBI Taxonomy" id="2972693"/>
    <lineage>
        <taxon>Viruses</taxon>
        <taxon>Duplodnaviria</taxon>
        <taxon>Heunggongvirae</taxon>
        <taxon>Peploviricota</taxon>
        <taxon>Herviviricetes</taxon>
        <taxon>Herpesvirales</taxon>
        <taxon>Orthoherpesviridae</taxon>
        <taxon>Alphaherpesvirinae</taxon>
        <taxon>Iltovirus</taxon>
        <taxon>Iltovirus psittacidalpha5</taxon>
    </lineage>
</organism>
<dbReference type="InterPro" id="IPR007640">
    <property type="entry name" value="UL17-like"/>
</dbReference>
<evidence type="ECO:0000256" key="2">
    <source>
        <dbReference type="ARBA" id="ARBA00022562"/>
    </source>
</evidence>
<dbReference type="RefSeq" id="YP_010802616.1">
    <property type="nucleotide sequence ID" value="NC_077028.1"/>
</dbReference>
<evidence type="ECO:0000313" key="8">
    <source>
        <dbReference type="Proteomes" id="UP001162227"/>
    </source>
</evidence>
<keyword evidence="5" id="KW-0426">Late protein</keyword>
<evidence type="ECO:0000256" key="6">
    <source>
        <dbReference type="ARBA" id="ARBA00023219"/>
    </source>
</evidence>
<keyword evidence="2" id="KW-1048">Host nucleus</keyword>
<keyword evidence="6" id="KW-0231">Viral genome packaging</keyword>